<sequence>MITINDLLAITNGNGASDLHLTVGVPPKCRVHGELRNMEFPKLMPADTEAIINPMLSPYHRSILDEYGEVDFAYSVPNLGRYRVNVFKQRGSLACVLRLVGTTIPSPQMLGIPSSIVELTGRKRGLVLVTGPTGSGKSTTLASLIDQINKNYSSHIITLEDPIEYLHSHVRSVVNQREIGLDTYSYEHALRSALREDPDVILVGEMRDLETISTAITAAETGHLVFSTLHTIGAAATVDRMIDVFPPHQQQQIRIQVASVLEAVVSQQLIPLANGRGRAAAFEVMLGTPAVRNLIREGKTHQIESAMQTSKKIGMQTLDDAIYELYISGKIDAEKAISFSQDPIAFEKKIY</sequence>
<name>A0A1I6IP28_9FIRM</name>
<organism evidence="3 4">
    <name type="scientific">Anaeromicropila populeti</name>
    <dbReference type="NCBI Taxonomy" id="37658"/>
    <lineage>
        <taxon>Bacteria</taxon>
        <taxon>Bacillati</taxon>
        <taxon>Bacillota</taxon>
        <taxon>Clostridia</taxon>
        <taxon>Lachnospirales</taxon>
        <taxon>Lachnospiraceae</taxon>
        <taxon>Anaeromicropila</taxon>
    </lineage>
</organism>
<dbReference type="InterPro" id="IPR006321">
    <property type="entry name" value="PilT/PilU"/>
</dbReference>
<comment type="similarity">
    <text evidence="1">Belongs to the GSP E family.</text>
</comment>
<dbReference type="PANTHER" id="PTHR30486">
    <property type="entry name" value="TWITCHING MOTILITY PROTEIN PILT"/>
    <property type="match status" value="1"/>
</dbReference>
<dbReference type="InterPro" id="IPR003593">
    <property type="entry name" value="AAA+_ATPase"/>
</dbReference>
<dbReference type="AlphaFoldDB" id="A0A1I6IP28"/>
<gene>
    <name evidence="3" type="ORF">SAMN05661086_00972</name>
</gene>
<evidence type="ECO:0000256" key="1">
    <source>
        <dbReference type="ARBA" id="ARBA00006611"/>
    </source>
</evidence>
<dbReference type="InterPro" id="IPR001482">
    <property type="entry name" value="T2SS/T4SS_dom"/>
</dbReference>
<dbReference type="SMART" id="SM00382">
    <property type="entry name" value="AAA"/>
    <property type="match status" value="1"/>
</dbReference>
<accession>A0A1I6IP28</accession>
<dbReference type="Pfam" id="PF00437">
    <property type="entry name" value="T2SSE"/>
    <property type="match status" value="1"/>
</dbReference>
<dbReference type="CDD" id="cd01131">
    <property type="entry name" value="PilT"/>
    <property type="match status" value="1"/>
</dbReference>
<dbReference type="Gene3D" id="3.30.450.90">
    <property type="match status" value="1"/>
</dbReference>
<proteinExistence type="inferred from homology"/>
<protein>
    <submittedName>
        <fullName evidence="3">Twitching motility protein PilT</fullName>
    </submittedName>
</protein>
<dbReference type="STRING" id="37658.SAMN05661086_00972"/>
<dbReference type="GO" id="GO:0016887">
    <property type="term" value="F:ATP hydrolysis activity"/>
    <property type="evidence" value="ECO:0007669"/>
    <property type="project" value="InterPro"/>
</dbReference>
<dbReference type="Proteomes" id="UP000199659">
    <property type="component" value="Unassembled WGS sequence"/>
</dbReference>
<dbReference type="GO" id="GO:0005524">
    <property type="term" value="F:ATP binding"/>
    <property type="evidence" value="ECO:0007669"/>
    <property type="project" value="InterPro"/>
</dbReference>
<dbReference type="SUPFAM" id="SSF52540">
    <property type="entry name" value="P-loop containing nucleoside triphosphate hydrolases"/>
    <property type="match status" value="1"/>
</dbReference>
<keyword evidence="4" id="KW-1185">Reference proteome</keyword>
<dbReference type="Gene3D" id="3.40.50.300">
    <property type="entry name" value="P-loop containing nucleotide triphosphate hydrolases"/>
    <property type="match status" value="1"/>
</dbReference>
<feature type="domain" description="Bacterial type II secretion system protein E" evidence="2">
    <location>
        <begin position="194"/>
        <end position="208"/>
    </location>
</feature>
<reference evidence="3 4" key="1">
    <citation type="submission" date="2016-10" db="EMBL/GenBank/DDBJ databases">
        <authorList>
            <person name="de Groot N.N."/>
        </authorList>
    </citation>
    <scope>NUCLEOTIDE SEQUENCE [LARGE SCALE GENOMIC DNA]</scope>
    <source>
        <strain evidence="3 4">743A</strain>
    </source>
</reference>
<dbReference type="PROSITE" id="PS00662">
    <property type="entry name" value="T2SP_E"/>
    <property type="match status" value="1"/>
</dbReference>
<dbReference type="RefSeq" id="WP_092559577.1">
    <property type="nucleotide sequence ID" value="NZ_FOYZ01000003.1"/>
</dbReference>
<dbReference type="OrthoDB" id="9808272at2"/>
<evidence type="ECO:0000313" key="3">
    <source>
        <dbReference type="EMBL" id="SFR68484.1"/>
    </source>
</evidence>
<dbReference type="InterPro" id="IPR050921">
    <property type="entry name" value="T4SS_GSP_E_ATPase"/>
</dbReference>
<dbReference type="PANTHER" id="PTHR30486:SF16">
    <property type="entry name" value="TWITCHING MOTILITY PROTEIN PILT"/>
    <property type="match status" value="1"/>
</dbReference>
<dbReference type="InterPro" id="IPR027417">
    <property type="entry name" value="P-loop_NTPase"/>
</dbReference>
<dbReference type="EMBL" id="FOYZ01000003">
    <property type="protein sequence ID" value="SFR68484.1"/>
    <property type="molecule type" value="Genomic_DNA"/>
</dbReference>
<dbReference type="NCBIfam" id="TIGR01420">
    <property type="entry name" value="pilT_fam"/>
    <property type="match status" value="1"/>
</dbReference>
<evidence type="ECO:0000313" key="4">
    <source>
        <dbReference type="Proteomes" id="UP000199659"/>
    </source>
</evidence>
<evidence type="ECO:0000259" key="2">
    <source>
        <dbReference type="PROSITE" id="PS00662"/>
    </source>
</evidence>